<sequence>MLFHAIPVSEASVRWGKIVKLLLSVVGGEADTDAPRVKKTPVKKAVSHKRQAIDIETAPVVKNKRTTKEEEAEVDLEDDLEVDEPVAGGSTAEHPVEKATTGVQEPVPESVEQPIVVPVVASPQGTVVEETVVDAKETQGPTEERHWFDLPYDDLIAKWDAERQVVTASDTDEEIETESAVEEDLEMSDGEQGVDKQVDELIDADEKMSLEDILMTIPVDVPLPSVGIEFTKITMGKEIKIPGVDEKTQYLASLPKISVDNKGKTILVEKGPMKGNPAKEHYFLICADIDLLVHLRARVIEVVDQFFHSFSFKKLATINIEEFSKKEQFLESWKNNFVPGKGSLAIDLKVIDMLSNLHLFVLEELREQALADGLKWTRTCSSKIVEGSPRDRGAIIARTNTNTPSTCWLRTMIRVDGVWVFEPLCDQWVKIPRPVVCTEVSRQCSFVDFFPVVNKNEEQVEEEEQDQFWGWVPVVGFQLLGYPDASYSNPDESYSESVFVIESVANYSDSVASYSPVVGIESVASYSNVELPDVGYSVFITRRWL</sequence>
<dbReference type="EMBL" id="KQ991066">
    <property type="protein sequence ID" value="KZV52432.1"/>
    <property type="molecule type" value="Genomic_DNA"/>
</dbReference>
<accession>A0A2Z7CZ11</accession>
<protein>
    <submittedName>
        <fullName evidence="2">Uncharacterized protein</fullName>
    </submittedName>
</protein>
<reference evidence="2 3" key="1">
    <citation type="journal article" date="2015" name="Proc. Natl. Acad. Sci. U.S.A.">
        <title>The resurrection genome of Boea hygrometrica: A blueprint for survival of dehydration.</title>
        <authorList>
            <person name="Xiao L."/>
            <person name="Yang G."/>
            <person name="Zhang L."/>
            <person name="Yang X."/>
            <person name="Zhao S."/>
            <person name="Ji Z."/>
            <person name="Zhou Q."/>
            <person name="Hu M."/>
            <person name="Wang Y."/>
            <person name="Chen M."/>
            <person name="Xu Y."/>
            <person name="Jin H."/>
            <person name="Xiao X."/>
            <person name="Hu G."/>
            <person name="Bao F."/>
            <person name="Hu Y."/>
            <person name="Wan P."/>
            <person name="Li L."/>
            <person name="Deng X."/>
            <person name="Kuang T."/>
            <person name="Xiang C."/>
            <person name="Zhu J.K."/>
            <person name="Oliver M.J."/>
            <person name="He Y."/>
        </authorList>
    </citation>
    <scope>NUCLEOTIDE SEQUENCE [LARGE SCALE GENOMIC DNA]</scope>
    <source>
        <strain evidence="3">cv. XS01</strain>
    </source>
</reference>
<evidence type="ECO:0000313" key="2">
    <source>
        <dbReference type="EMBL" id="KZV52432.1"/>
    </source>
</evidence>
<dbReference type="Proteomes" id="UP000250235">
    <property type="component" value="Unassembled WGS sequence"/>
</dbReference>
<organism evidence="2 3">
    <name type="scientific">Dorcoceras hygrometricum</name>
    <dbReference type="NCBI Taxonomy" id="472368"/>
    <lineage>
        <taxon>Eukaryota</taxon>
        <taxon>Viridiplantae</taxon>
        <taxon>Streptophyta</taxon>
        <taxon>Embryophyta</taxon>
        <taxon>Tracheophyta</taxon>
        <taxon>Spermatophyta</taxon>
        <taxon>Magnoliopsida</taxon>
        <taxon>eudicotyledons</taxon>
        <taxon>Gunneridae</taxon>
        <taxon>Pentapetalae</taxon>
        <taxon>asterids</taxon>
        <taxon>lamiids</taxon>
        <taxon>Lamiales</taxon>
        <taxon>Gesneriaceae</taxon>
        <taxon>Didymocarpoideae</taxon>
        <taxon>Trichosporeae</taxon>
        <taxon>Loxocarpinae</taxon>
        <taxon>Dorcoceras</taxon>
    </lineage>
</organism>
<feature type="compositionally biased region" description="Acidic residues" evidence="1">
    <location>
        <begin position="170"/>
        <end position="189"/>
    </location>
</feature>
<feature type="region of interest" description="Disordered" evidence="1">
    <location>
        <begin position="168"/>
        <end position="194"/>
    </location>
</feature>
<proteinExistence type="predicted"/>
<evidence type="ECO:0000256" key="1">
    <source>
        <dbReference type="SAM" id="MobiDB-lite"/>
    </source>
</evidence>
<dbReference type="AlphaFoldDB" id="A0A2Z7CZ11"/>
<keyword evidence="3" id="KW-1185">Reference proteome</keyword>
<name>A0A2Z7CZ11_9LAMI</name>
<gene>
    <name evidence="2" type="ORF">F511_12938</name>
</gene>
<feature type="compositionally biased region" description="Acidic residues" evidence="1">
    <location>
        <begin position="70"/>
        <end position="84"/>
    </location>
</feature>
<evidence type="ECO:0000313" key="3">
    <source>
        <dbReference type="Proteomes" id="UP000250235"/>
    </source>
</evidence>
<feature type="region of interest" description="Disordered" evidence="1">
    <location>
        <begin position="62"/>
        <end position="108"/>
    </location>
</feature>